<evidence type="ECO:0000256" key="1">
    <source>
        <dbReference type="SAM" id="MobiDB-lite"/>
    </source>
</evidence>
<evidence type="ECO:0000256" key="2">
    <source>
        <dbReference type="SAM" id="SignalP"/>
    </source>
</evidence>
<dbReference type="STRING" id="1316936.K678_01913"/>
<proteinExistence type="predicted"/>
<dbReference type="Proteomes" id="UP000015350">
    <property type="component" value="Unassembled WGS sequence"/>
</dbReference>
<feature type="region of interest" description="Disordered" evidence="1">
    <location>
        <begin position="25"/>
        <end position="48"/>
    </location>
</feature>
<dbReference type="PROSITE" id="PS51257">
    <property type="entry name" value="PROKAR_LIPOPROTEIN"/>
    <property type="match status" value="1"/>
</dbReference>
<reference evidence="3 4" key="1">
    <citation type="submission" date="2013-04" db="EMBL/GenBank/DDBJ databases">
        <authorList>
            <person name="Kuznetsov B."/>
            <person name="Ivanovsky R."/>
        </authorList>
    </citation>
    <scope>NUCLEOTIDE SEQUENCE [LARGE SCALE GENOMIC DNA]</scope>
    <source>
        <strain evidence="3 4">MGU-K5</strain>
    </source>
</reference>
<name>S9TLL0_MAGFU</name>
<evidence type="ECO:0000313" key="3">
    <source>
        <dbReference type="EMBL" id="EPY03161.1"/>
    </source>
</evidence>
<dbReference type="EMBL" id="AQPH01000004">
    <property type="protein sequence ID" value="EPY03161.1"/>
    <property type="molecule type" value="Genomic_DNA"/>
</dbReference>
<evidence type="ECO:0008006" key="5">
    <source>
        <dbReference type="Google" id="ProtNLM"/>
    </source>
</evidence>
<organism evidence="3 4">
    <name type="scientific">Magnetospirillum fulvum MGU-K5</name>
    <dbReference type="NCBI Taxonomy" id="1316936"/>
    <lineage>
        <taxon>Bacteria</taxon>
        <taxon>Pseudomonadati</taxon>
        <taxon>Pseudomonadota</taxon>
        <taxon>Alphaproteobacteria</taxon>
        <taxon>Rhodospirillales</taxon>
        <taxon>Rhodospirillaceae</taxon>
        <taxon>Magnetospirillum</taxon>
    </lineage>
</organism>
<dbReference type="OrthoDB" id="8456317at2"/>
<feature type="signal peptide" evidence="2">
    <location>
        <begin position="1"/>
        <end position="20"/>
    </location>
</feature>
<evidence type="ECO:0000313" key="4">
    <source>
        <dbReference type="Proteomes" id="UP000015350"/>
    </source>
</evidence>
<accession>S9TLL0</accession>
<dbReference type="RefSeq" id="WP_021130767.1">
    <property type="nucleotide sequence ID" value="NZ_AQPH01000004.1"/>
</dbReference>
<dbReference type="AlphaFoldDB" id="S9TLL0"/>
<keyword evidence="2" id="KW-0732">Signal</keyword>
<feature type="compositionally biased region" description="Gly residues" evidence="1">
    <location>
        <begin position="28"/>
        <end position="47"/>
    </location>
</feature>
<comment type="caution">
    <text evidence="3">The sequence shown here is derived from an EMBL/GenBank/DDBJ whole genome shotgun (WGS) entry which is preliminary data.</text>
</comment>
<gene>
    <name evidence="3" type="ORF">K678_01913</name>
</gene>
<protein>
    <recommendedName>
        <fullName evidence="5">Lipoprotein SmpA/OmlA domain-containing protein</fullName>
    </recommendedName>
</protein>
<dbReference type="eggNOG" id="ENOG5033B9P">
    <property type="taxonomic scope" value="Bacteria"/>
</dbReference>
<sequence>MSPLRAAVLGGLALLLSACAGGPSRSPGDGGDGGLDRSGGASGGGFSGRPAATVLEELKGLSKADIERRFGTPALRRSEATAEIWQYRTRTCSLDVFLYRQPNKSVTVSYAAVRGPSGAQIGEAECLKAVQTARAGEN</sequence>
<feature type="chain" id="PRO_5004570565" description="Lipoprotein SmpA/OmlA domain-containing protein" evidence="2">
    <location>
        <begin position="21"/>
        <end position="138"/>
    </location>
</feature>